<name>A0AAV7NBD6_PLEWA</name>
<evidence type="ECO:0008006" key="4">
    <source>
        <dbReference type="Google" id="ProtNLM"/>
    </source>
</evidence>
<organism evidence="2 3">
    <name type="scientific">Pleurodeles waltl</name>
    <name type="common">Iberian ribbed newt</name>
    <dbReference type="NCBI Taxonomy" id="8319"/>
    <lineage>
        <taxon>Eukaryota</taxon>
        <taxon>Metazoa</taxon>
        <taxon>Chordata</taxon>
        <taxon>Craniata</taxon>
        <taxon>Vertebrata</taxon>
        <taxon>Euteleostomi</taxon>
        <taxon>Amphibia</taxon>
        <taxon>Batrachia</taxon>
        <taxon>Caudata</taxon>
        <taxon>Salamandroidea</taxon>
        <taxon>Salamandridae</taxon>
        <taxon>Pleurodelinae</taxon>
        <taxon>Pleurodeles</taxon>
    </lineage>
</organism>
<comment type="caution">
    <text evidence="2">The sequence shown here is derived from an EMBL/GenBank/DDBJ whole genome shotgun (WGS) entry which is preliminary data.</text>
</comment>
<evidence type="ECO:0000256" key="1">
    <source>
        <dbReference type="SAM" id="MobiDB-lite"/>
    </source>
</evidence>
<feature type="region of interest" description="Disordered" evidence="1">
    <location>
        <begin position="1"/>
        <end position="135"/>
    </location>
</feature>
<dbReference type="EMBL" id="JANPWB010000012">
    <property type="protein sequence ID" value="KAJ1112180.1"/>
    <property type="molecule type" value="Genomic_DNA"/>
</dbReference>
<dbReference type="AlphaFoldDB" id="A0AAV7NBD6"/>
<dbReference type="Proteomes" id="UP001066276">
    <property type="component" value="Chromosome 8"/>
</dbReference>
<proteinExistence type="predicted"/>
<reference evidence="2" key="1">
    <citation type="journal article" date="2022" name="bioRxiv">
        <title>Sequencing and chromosome-scale assembly of the giantPleurodeles waltlgenome.</title>
        <authorList>
            <person name="Brown T."/>
            <person name="Elewa A."/>
            <person name="Iarovenko S."/>
            <person name="Subramanian E."/>
            <person name="Araus A.J."/>
            <person name="Petzold A."/>
            <person name="Susuki M."/>
            <person name="Suzuki K.-i.T."/>
            <person name="Hayashi T."/>
            <person name="Toyoda A."/>
            <person name="Oliveira C."/>
            <person name="Osipova E."/>
            <person name="Leigh N.D."/>
            <person name="Simon A."/>
            <person name="Yun M.H."/>
        </authorList>
    </citation>
    <scope>NUCLEOTIDE SEQUENCE</scope>
    <source>
        <strain evidence="2">20211129_DDA</strain>
        <tissue evidence="2">Liver</tissue>
    </source>
</reference>
<evidence type="ECO:0000313" key="2">
    <source>
        <dbReference type="EMBL" id="KAJ1112180.1"/>
    </source>
</evidence>
<evidence type="ECO:0000313" key="3">
    <source>
        <dbReference type="Proteomes" id="UP001066276"/>
    </source>
</evidence>
<protein>
    <recommendedName>
        <fullName evidence="4">Basic proline-rich protein-like</fullName>
    </recommendedName>
</protein>
<feature type="region of interest" description="Disordered" evidence="1">
    <location>
        <begin position="149"/>
        <end position="168"/>
    </location>
</feature>
<gene>
    <name evidence="2" type="ORF">NDU88_000448</name>
</gene>
<keyword evidence="3" id="KW-1185">Reference proteome</keyword>
<sequence length="189" mass="19711">MAAPPVGSRPGLRGQEASGSAVTGVPLPPPPASRSRRGPRRPSDPVAGFRPTPLGPLGRRQIRVSDEGTGSISGPDPRPSSLQLPRGESPTRPASGVWRSPPRLRPRQDEVRALTAGAPPHSASEPLGPTPTGGGDLCNPSGLCFDLVRRSTGPRPASADPAHLPALGPDRLGHISGTDFFRFFRSRSL</sequence>
<accession>A0AAV7NBD6</accession>